<proteinExistence type="predicted"/>
<dbReference type="STRING" id="542762.A0A4S4EUT3"/>
<evidence type="ECO:0000313" key="2">
    <source>
        <dbReference type="Proteomes" id="UP000306102"/>
    </source>
</evidence>
<protein>
    <submittedName>
        <fullName evidence="1">Uncharacterized protein</fullName>
    </submittedName>
</protein>
<organism evidence="1 2">
    <name type="scientific">Camellia sinensis var. sinensis</name>
    <name type="common">China tea</name>
    <dbReference type="NCBI Taxonomy" id="542762"/>
    <lineage>
        <taxon>Eukaryota</taxon>
        <taxon>Viridiplantae</taxon>
        <taxon>Streptophyta</taxon>
        <taxon>Embryophyta</taxon>
        <taxon>Tracheophyta</taxon>
        <taxon>Spermatophyta</taxon>
        <taxon>Magnoliopsida</taxon>
        <taxon>eudicotyledons</taxon>
        <taxon>Gunneridae</taxon>
        <taxon>Pentapetalae</taxon>
        <taxon>asterids</taxon>
        <taxon>Ericales</taxon>
        <taxon>Theaceae</taxon>
        <taxon>Camellia</taxon>
    </lineage>
</organism>
<comment type="caution">
    <text evidence="1">The sequence shown here is derived from an EMBL/GenBank/DDBJ whole genome shotgun (WGS) entry which is preliminary data.</text>
</comment>
<dbReference type="EMBL" id="SDRB02002058">
    <property type="protein sequence ID" value="THG20235.1"/>
    <property type="molecule type" value="Genomic_DNA"/>
</dbReference>
<sequence length="132" mass="14830">MFCTPIIDITNEFGIPTYVFFMSNAGLLGFIFHFQNLHDHHNQDFTEFKDSDAELSFTAFAYPVPVKSLEVDKTIQKIYPVGPVRNLKRGGGGPNEVQSSQSEADIIRWLDDQDPASVVFICFESMGGFDVD</sequence>
<dbReference type="SUPFAM" id="SSF53756">
    <property type="entry name" value="UDP-Glycosyltransferase/glycogen phosphorylase"/>
    <property type="match status" value="1"/>
</dbReference>
<dbReference type="PANTHER" id="PTHR48048">
    <property type="entry name" value="GLYCOSYLTRANSFERASE"/>
    <property type="match status" value="1"/>
</dbReference>
<reference evidence="1 2" key="1">
    <citation type="journal article" date="2018" name="Proc. Natl. Acad. Sci. U.S.A.">
        <title>Draft genome sequence of Camellia sinensis var. sinensis provides insights into the evolution of the tea genome and tea quality.</title>
        <authorList>
            <person name="Wei C."/>
            <person name="Yang H."/>
            <person name="Wang S."/>
            <person name="Zhao J."/>
            <person name="Liu C."/>
            <person name="Gao L."/>
            <person name="Xia E."/>
            <person name="Lu Y."/>
            <person name="Tai Y."/>
            <person name="She G."/>
            <person name="Sun J."/>
            <person name="Cao H."/>
            <person name="Tong W."/>
            <person name="Gao Q."/>
            <person name="Li Y."/>
            <person name="Deng W."/>
            <person name="Jiang X."/>
            <person name="Wang W."/>
            <person name="Chen Q."/>
            <person name="Zhang S."/>
            <person name="Li H."/>
            <person name="Wu J."/>
            <person name="Wang P."/>
            <person name="Li P."/>
            <person name="Shi C."/>
            <person name="Zheng F."/>
            <person name="Jian J."/>
            <person name="Huang B."/>
            <person name="Shan D."/>
            <person name="Shi M."/>
            <person name="Fang C."/>
            <person name="Yue Y."/>
            <person name="Li F."/>
            <person name="Li D."/>
            <person name="Wei S."/>
            <person name="Han B."/>
            <person name="Jiang C."/>
            <person name="Yin Y."/>
            <person name="Xia T."/>
            <person name="Zhang Z."/>
            <person name="Bennetzen J.L."/>
            <person name="Zhao S."/>
            <person name="Wan X."/>
        </authorList>
    </citation>
    <scope>NUCLEOTIDE SEQUENCE [LARGE SCALE GENOMIC DNA]</scope>
    <source>
        <strain evidence="2">cv. Shuchazao</strain>
        <tissue evidence="1">Leaf</tissue>
    </source>
</reference>
<dbReference type="AlphaFoldDB" id="A0A4S4EUT3"/>
<dbReference type="GO" id="GO:0035251">
    <property type="term" value="F:UDP-glucosyltransferase activity"/>
    <property type="evidence" value="ECO:0007669"/>
    <property type="project" value="InterPro"/>
</dbReference>
<name>A0A4S4EUT3_CAMSN</name>
<dbReference type="Gene3D" id="3.40.50.2000">
    <property type="entry name" value="Glycogen Phosphorylase B"/>
    <property type="match status" value="3"/>
</dbReference>
<accession>A0A4S4EUT3</accession>
<dbReference type="PANTHER" id="PTHR48048:SF88">
    <property type="entry name" value="GLYCOSYLTRANSFERASE"/>
    <property type="match status" value="1"/>
</dbReference>
<evidence type="ECO:0000313" key="1">
    <source>
        <dbReference type="EMBL" id="THG20235.1"/>
    </source>
</evidence>
<gene>
    <name evidence="1" type="ORF">TEA_007965</name>
</gene>
<dbReference type="InterPro" id="IPR050481">
    <property type="entry name" value="UDP-glycosyltransf_plant"/>
</dbReference>
<dbReference type="Proteomes" id="UP000306102">
    <property type="component" value="Unassembled WGS sequence"/>
</dbReference>
<keyword evidence="2" id="KW-1185">Reference proteome</keyword>